<evidence type="ECO:0000313" key="2">
    <source>
        <dbReference type="EMBL" id="AND67886.1"/>
    </source>
</evidence>
<dbReference type="RefSeq" id="WP_083966047.1">
    <property type="nucleotide sequence ID" value="NZ_CP014841.1"/>
</dbReference>
<reference evidence="2 3" key="1">
    <citation type="submission" date="2016-02" db="EMBL/GenBank/DDBJ databases">
        <title>Complete genome sequencing and analysis of ATSB10, Dyella thiooxydans isolated from rhizosphere soil of sunflower (Helianthus annuus L.).</title>
        <authorList>
            <person name="Lee Y."/>
            <person name="Hwangbo K."/>
            <person name="Chung H."/>
            <person name="Yoo J."/>
            <person name="Kim K.Y."/>
            <person name="Sa T.M."/>
            <person name="Um Y."/>
            <person name="Madhaiyan M."/>
        </authorList>
    </citation>
    <scope>NUCLEOTIDE SEQUENCE [LARGE SCALE GENOMIC DNA]</scope>
    <source>
        <strain evidence="2 3">ATSB10</strain>
    </source>
</reference>
<dbReference type="PATRIC" id="fig|445710.3.peg.430"/>
<dbReference type="Gene3D" id="3.40.30.10">
    <property type="entry name" value="Glutaredoxin"/>
    <property type="match status" value="1"/>
</dbReference>
<dbReference type="InterPro" id="IPR004045">
    <property type="entry name" value="Glutathione_S-Trfase_N"/>
</dbReference>
<dbReference type="PANTHER" id="PTHR12289:SF41">
    <property type="entry name" value="FAILED AXON CONNECTIONS-RELATED"/>
    <property type="match status" value="1"/>
</dbReference>
<dbReference type="CDD" id="cd03193">
    <property type="entry name" value="GST_C_Metaxin"/>
    <property type="match status" value="1"/>
</dbReference>
<dbReference type="Gene3D" id="1.20.1050.10">
    <property type="match status" value="1"/>
</dbReference>
<dbReference type="Proteomes" id="UP000077255">
    <property type="component" value="Chromosome"/>
</dbReference>
<dbReference type="InterPro" id="IPR036282">
    <property type="entry name" value="Glutathione-S-Trfase_C_sf"/>
</dbReference>
<dbReference type="PANTHER" id="PTHR12289">
    <property type="entry name" value="METAXIN RELATED"/>
    <property type="match status" value="1"/>
</dbReference>
<dbReference type="InterPro" id="IPR050931">
    <property type="entry name" value="Mito_Protein_Transport_Metaxin"/>
</dbReference>
<dbReference type="Pfam" id="PF17172">
    <property type="entry name" value="GST_N_4"/>
    <property type="match status" value="1"/>
</dbReference>
<dbReference type="STRING" id="445710.ATSB10_04320"/>
<dbReference type="Pfam" id="PF17171">
    <property type="entry name" value="GST_C_6"/>
    <property type="match status" value="1"/>
</dbReference>
<dbReference type="SFLD" id="SFLDG01180">
    <property type="entry name" value="SUF1"/>
    <property type="match status" value="1"/>
</dbReference>
<dbReference type="InterPro" id="IPR040079">
    <property type="entry name" value="Glutathione_S-Trfase"/>
</dbReference>
<dbReference type="InterPro" id="IPR012336">
    <property type="entry name" value="Thioredoxin-like_fold"/>
</dbReference>
<dbReference type="SUPFAM" id="SSF47616">
    <property type="entry name" value="GST C-terminal domain-like"/>
    <property type="match status" value="1"/>
</dbReference>
<dbReference type="SFLD" id="SFLDS00019">
    <property type="entry name" value="Glutathione_Transferase_(cytos"/>
    <property type="match status" value="1"/>
</dbReference>
<protein>
    <recommendedName>
        <fullName evidence="1">GST N-terminal domain-containing protein</fullName>
    </recommendedName>
</protein>
<dbReference type="AlphaFoldDB" id="A0A160MXJ0"/>
<keyword evidence="3" id="KW-1185">Reference proteome</keyword>
<dbReference type="InterPro" id="IPR026928">
    <property type="entry name" value="FAX/IsoI-like"/>
</dbReference>
<dbReference type="InterPro" id="IPR033468">
    <property type="entry name" value="Metaxin_GST"/>
</dbReference>
<dbReference type="SFLD" id="SFLDG01200">
    <property type="entry name" value="SUF1.1"/>
    <property type="match status" value="1"/>
</dbReference>
<accession>A0A160MXJ0</accession>
<sequence length="246" mass="27443">MSNITLYATRPAFGLPDSSPFVMKTEVQLQMAGLAYDKVASIPPQAPNGKLPYLVDGEETISDSTFIRAHIERRYGVDLDASLDARQRAEAWAIERLLEDHLYFALVWFRWIDPGNFAKGPSQFASGATEVEREQMRRLLQDRKQADLRAQGIGRHAPDQIATLGERSIDALAQLLGDRRHLMGEASSGVDATAFAMLAGVSTPFFDTPLRRVVEARPNLVDYVERMMRQYFPLHAWVAGTQPAPA</sequence>
<dbReference type="EMBL" id="CP014841">
    <property type="protein sequence ID" value="AND67886.1"/>
    <property type="molecule type" value="Genomic_DNA"/>
</dbReference>
<organism evidence="2 3">
    <name type="scientific">Dyella thiooxydans</name>
    <dbReference type="NCBI Taxonomy" id="445710"/>
    <lineage>
        <taxon>Bacteria</taxon>
        <taxon>Pseudomonadati</taxon>
        <taxon>Pseudomonadota</taxon>
        <taxon>Gammaproteobacteria</taxon>
        <taxon>Lysobacterales</taxon>
        <taxon>Rhodanobacteraceae</taxon>
        <taxon>Dyella</taxon>
    </lineage>
</organism>
<dbReference type="InterPro" id="IPR036249">
    <property type="entry name" value="Thioredoxin-like_sf"/>
</dbReference>
<dbReference type="PROSITE" id="PS50404">
    <property type="entry name" value="GST_NTER"/>
    <property type="match status" value="1"/>
</dbReference>
<evidence type="ECO:0000259" key="1">
    <source>
        <dbReference type="PROSITE" id="PS50404"/>
    </source>
</evidence>
<feature type="domain" description="GST N-terminal" evidence="1">
    <location>
        <begin position="1"/>
        <end position="79"/>
    </location>
</feature>
<dbReference type="SUPFAM" id="SSF52833">
    <property type="entry name" value="Thioredoxin-like"/>
    <property type="match status" value="1"/>
</dbReference>
<evidence type="ECO:0000313" key="3">
    <source>
        <dbReference type="Proteomes" id="UP000077255"/>
    </source>
</evidence>
<gene>
    <name evidence="2" type="ORF">ATSB10_04320</name>
</gene>
<dbReference type="KEGG" id="dtx:ATSB10_04320"/>
<proteinExistence type="predicted"/>
<name>A0A160MXJ0_9GAMM</name>
<dbReference type="OrthoDB" id="9810080at2"/>